<name>A0A640KEG5_LEITA</name>
<evidence type="ECO:0000313" key="2">
    <source>
        <dbReference type="EMBL" id="GET87591.1"/>
    </source>
</evidence>
<reference evidence="2" key="1">
    <citation type="submission" date="2019-11" db="EMBL/GenBank/DDBJ databases">
        <title>Leishmania tarentolae CDS.</title>
        <authorList>
            <person name="Goto Y."/>
            <person name="Yamagishi J."/>
        </authorList>
    </citation>
    <scope>NUCLEOTIDE SEQUENCE [LARGE SCALE GENOMIC DNA]</scope>
    <source>
        <strain evidence="2">Parrot Tar II</strain>
    </source>
</reference>
<dbReference type="EMBL" id="BLBS01000022">
    <property type="protein sequence ID" value="GET87591.1"/>
    <property type="molecule type" value="Genomic_DNA"/>
</dbReference>
<gene>
    <name evidence="2" type="ORF">LtaPh_1703751</name>
</gene>
<feature type="region of interest" description="Disordered" evidence="1">
    <location>
        <begin position="1"/>
        <end position="36"/>
    </location>
</feature>
<dbReference type="AlphaFoldDB" id="A0A640KEG5"/>
<evidence type="ECO:0000313" key="3">
    <source>
        <dbReference type="Proteomes" id="UP000419144"/>
    </source>
</evidence>
<proteinExistence type="predicted"/>
<protein>
    <submittedName>
        <fullName evidence="2">Unspecified product</fullName>
    </submittedName>
</protein>
<evidence type="ECO:0000256" key="1">
    <source>
        <dbReference type="SAM" id="MobiDB-lite"/>
    </source>
</evidence>
<sequence length="129" mass="14043">MRRRSRQQIPAPAQRLKKSERESRRLGSGERCDRSSFAASMRSSMIISSAAHSIFLVAISSPLSLFISISSATPSFALPLSSASQARSSHTVLTYLQSSLWLTDTTSSGSFRPVETMFSLDSIVLKSLG</sequence>
<dbReference type="Proteomes" id="UP000419144">
    <property type="component" value="Unassembled WGS sequence"/>
</dbReference>
<keyword evidence="3" id="KW-1185">Reference proteome</keyword>
<accession>A0A640KEG5</accession>
<dbReference type="VEuPathDB" id="TriTrypDB:LtaPh_1703751"/>
<organism evidence="2 3">
    <name type="scientific">Leishmania tarentolae</name>
    <name type="common">Sauroleishmania tarentolae</name>
    <dbReference type="NCBI Taxonomy" id="5689"/>
    <lineage>
        <taxon>Eukaryota</taxon>
        <taxon>Discoba</taxon>
        <taxon>Euglenozoa</taxon>
        <taxon>Kinetoplastea</taxon>
        <taxon>Metakinetoplastina</taxon>
        <taxon>Trypanosomatida</taxon>
        <taxon>Trypanosomatidae</taxon>
        <taxon>Leishmaniinae</taxon>
        <taxon>Leishmania</taxon>
        <taxon>lizard Leishmania</taxon>
    </lineage>
</organism>
<comment type="caution">
    <text evidence="2">The sequence shown here is derived from an EMBL/GenBank/DDBJ whole genome shotgun (WGS) entry which is preliminary data.</text>
</comment>
<feature type="compositionally biased region" description="Basic and acidic residues" evidence="1">
    <location>
        <begin position="17"/>
        <end position="34"/>
    </location>
</feature>